<dbReference type="SUPFAM" id="SSF48452">
    <property type="entry name" value="TPR-like"/>
    <property type="match status" value="1"/>
</dbReference>
<proteinExistence type="predicted"/>
<organism evidence="1 2">
    <name type="scientific">bacterium (Candidatus Blackallbacteria) CG17_big_fil_post_rev_8_21_14_2_50_48_46</name>
    <dbReference type="NCBI Taxonomy" id="2014261"/>
    <lineage>
        <taxon>Bacteria</taxon>
        <taxon>Candidatus Blackallbacteria</taxon>
    </lineage>
</organism>
<sequence>MLTSSLPKHSSSWEEGLSFLERARQEHFRNLESIQQAYLAFKGAIAQTPALPEPYLAMAYLLWQTGYDDNAYFICQEALKISPENKDALQICAKLERGKRLKRNPNRSCISLDGLYDEVEALLLKYVHYYLHTQVEMTPELTKMSAFSNLSSIISEFEAYFELLKQEFDMNSLYARLYPLQVLAKRQEKMHFLANHMQKLMQIIEDQREHTLQLIREYEPSTENLEYESQFESILDQCDMIADQIDELEKQGHNTRMLELSYNRWIETVNFLQEQME</sequence>
<dbReference type="AlphaFoldDB" id="A0A2M7FYT1"/>
<dbReference type="Proteomes" id="UP000231019">
    <property type="component" value="Unassembled WGS sequence"/>
</dbReference>
<protein>
    <recommendedName>
        <fullName evidence="3">Tetratricopeptide repeat protein</fullName>
    </recommendedName>
</protein>
<dbReference type="InterPro" id="IPR011990">
    <property type="entry name" value="TPR-like_helical_dom_sf"/>
</dbReference>
<name>A0A2M7FYT1_9BACT</name>
<evidence type="ECO:0008006" key="3">
    <source>
        <dbReference type="Google" id="ProtNLM"/>
    </source>
</evidence>
<dbReference type="EMBL" id="PFFQ01000059">
    <property type="protein sequence ID" value="PIW14534.1"/>
    <property type="molecule type" value="Genomic_DNA"/>
</dbReference>
<accession>A0A2M7FYT1</accession>
<comment type="caution">
    <text evidence="1">The sequence shown here is derived from an EMBL/GenBank/DDBJ whole genome shotgun (WGS) entry which is preliminary data.</text>
</comment>
<reference evidence="1 2" key="1">
    <citation type="submission" date="2017-09" db="EMBL/GenBank/DDBJ databases">
        <title>Depth-based differentiation of microbial function through sediment-hosted aquifers and enrichment of novel symbionts in the deep terrestrial subsurface.</title>
        <authorList>
            <person name="Probst A.J."/>
            <person name="Ladd B."/>
            <person name="Jarett J.K."/>
            <person name="Geller-Mcgrath D.E."/>
            <person name="Sieber C.M."/>
            <person name="Emerson J.B."/>
            <person name="Anantharaman K."/>
            <person name="Thomas B.C."/>
            <person name="Malmstrom R."/>
            <person name="Stieglmeier M."/>
            <person name="Klingl A."/>
            <person name="Woyke T."/>
            <person name="Ryan C.M."/>
            <person name="Banfield J.F."/>
        </authorList>
    </citation>
    <scope>NUCLEOTIDE SEQUENCE [LARGE SCALE GENOMIC DNA]</scope>
    <source>
        <strain evidence="1">CG17_big_fil_post_rev_8_21_14_2_50_48_46</strain>
    </source>
</reference>
<gene>
    <name evidence="1" type="ORF">COW36_21070</name>
</gene>
<evidence type="ECO:0000313" key="2">
    <source>
        <dbReference type="Proteomes" id="UP000231019"/>
    </source>
</evidence>
<dbReference type="Gene3D" id="1.25.40.10">
    <property type="entry name" value="Tetratricopeptide repeat domain"/>
    <property type="match status" value="1"/>
</dbReference>
<evidence type="ECO:0000313" key="1">
    <source>
        <dbReference type="EMBL" id="PIW14534.1"/>
    </source>
</evidence>